<dbReference type="Gene3D" id="3.10.520.10">
    <property type="entry name" value="ApbE-like domains"/>
    <property type="match status" value="1"/>
</dbReference>
<dbReference type="PANTHER" id="PTHR30040">
    <property type="entry name" value="THIAMINE BIOSYNTHESIS LIPOPROTEIN APBE"/>
    <property type="match status" value="1"/>
</dbReference>
<dbReference type="InterPro" id="IPR003374">
    <property type="entry name" value="ApbE-like_sf"/>
</dbReference>
<name>A0A0S6U3Y2_CLOBO</name>
<evidence type="ECO:0000256" key="5">
    <source>
        <dbReference type="ARBA" id="ARBA00022723"/>
    </source>
</evidence>
<keyword evidence="4 10" id="KW-0808">Transferase</keyword>
<dbReference type="RefSeq" id="WP_030034211.1">
    <property type="nucleotide sequence ID" value="NZ_DF384213.1"/>
</dbReference>
<evidence type="ECO:0000256" key="6">
    <source>
        <dbReference type="ARBA" id="ARBA00022827"/>
    </source>
</evidence>
<evidence type="ECO:0000256" key="3">
    <source>
        <dbReference type="ARBA" id="ARBA00022630"/>
    </source>
</evidence>
<evidence type="ECO:0000256" key="8">
    <source>
        <dbReference type="ARBA" id="ARBA00031306"/>
    </source>
</evidence>
<evidence type="ECO:0000256" key="4">
    <source>
        <dbReference type="ARBA" id="ARBA00022679"/>
    </source>
</evidence>
<dbReference type="Proteomes" id="UP000054164">
    <property type="component" value="Unassembled WGS sequence"/>
</dbReference>
<organism evidence="12">
    <name type="scientific">Clostridium botulinum B str. Osaka05</name>
    <dbReference type="NCBI Taxonomy" id="1407017"/>
    <lineage>
        <taxon>Bacteria</taxon>
        <taxon>Bacillati</taxon>
        <taxon>Bacillota</taxon>
        <taxon>Clostridia</taxon>
        <taxon>Eubacteriales</taxon>
        <taxon>Clostridiaceae</taxon>
        <taxon>Clostridium</taxon>
    </lineage>
</organism>
<keyword evidence="6 10" id="KW-0274">FAD</keyword>
<protein>
    <recommendedName>
        <fullName evidence="2 10">FAD:protein FMN transferase</fullName>
        <ecNumber evidence="1 10">2.7.1.180</ecNumber>
    </recommendedName>
    <alternativeName>
        <fullName evidence="8 10">Flavin transferase</fullName>
    </alternativeName>
</protein>
<comment type="similarity">
    <text evidence="10">Belongs to the ApbE family.</text>
</comment>
<keyword evidence="12" id="KW-0449">Lipoprotein</keyword>
<gene>
    <name evidence="12" type="ORF">CBO05C_1282</name>
</gene>
<dbReference type="AlphaFoldDB" id="A0A0S6U3Y2"/>
<feature type="binding site" evidence="11">
    <location>
        <position position="267"/>
    </location>
    <ligand>
        <name>Mg(2+)</name>
        <dbReference type="ChEBI" id="CHEBI:18420"/>
    </ligand>
</feature>
<comment type="catalytic activity">
    <reaction evidence="9 10">
        <text>L-threonyl-[protein] + FAD = FMN-L-threonyl-[protein] + AMP + H(+)</text>
        <dbReference type="Rhea" id="RHEA:36847"/>
        <dbReference type="Rhea" id="RHEA-COMP:11060"/>
        <dbReference type="Rhea" id="RHEA-COMP:11061"/>
        <dbReference type="ChEBI" id="CHEBI:15378"/>
        <dbReference type="ChEBI" id="CHEBI:30013"/>
        <dbReference type="ChEBI" id="CHEBI:57692"/>
        <dbReference type="ChEBI" id="CHEBI:74257"/>
        <dbReference type="ChEBI" id="CHEBI:456215"/>
        <dbReference type="EC" id="2.7.1.180"/>
    </reaction>
</comment>
<dbReference type="PANTHER" id="PTHR30040:SF2">
    <property type="entry name" value="FAD:PROTEIN FMN TRANSFERASE"/>
    <property type="match status" value="1"/>
</dbReference>
<keyword evidence="3 10" id="KW-0285">Flavoprotein</keyword>
<feature type="binding site" evidence="11">
    <location>
        <position position="149"/>
    </location>
    <ligand>
        <name>Mg(2+)</name>
        <dbReference type="ChEBI" id="CHEBI:18420"/>
    </ligand>
</feature>
<keyword evidence="5 10" id="KW-0479">Metal-binding</keyword>
<dbReference type="GO" id="GO:0016740">
    <property type="term" value="F:transferase activity"/>
    <property type="evidence" value="ECO:0007669"/>
    <property type="project" value="UniProtKB-UniRule"/>
</dbReference>
<evidence type="ECO:0000256" key="7">
    <source>
        <dbReference type="ARBA" id="ARBA00022842"/>
    </source>
</evidence>
<evidence type="ECO:0000256" key="1">
    <source>
        <dbReference type="ARBA" id="ARBA00011955"/>
    </source>
</evidence>
<dbReference type="EC" id="2.7.1.180" evidence="1 10"/>
<comment type="cofactor">
    <cofactor evidence="11">
        <name>Mg(2+)</name>
        <dbReference type="ChEBI" id="CHEBI:18420"/>
    </cofactor>
    <cofactor evidence="11">
        <name>Mn(2+)</name>
        <dbReference type="ChEBI" id="CHEBI:29035"/>
    </cofactor>
    <text evidence="11">Magnesium. Can also use manganese.</text>
</comment>
<evidence type="ECO:0000256" key="9">
    <source>
        <dbReference type="ARBA" id="ARBA00048540"/>
    </source>
</evidence>
<accession>A0A0S6U3Y2</accession>
<dbReference type="SUPFAM" id="SSF143631">
    <property type="entry name" value="ApbE-like"/>
    <property type="match status" value="1"/>
</dbReference>
<sequence length="319" mass="34894">MMKASVAESLSFAMNTEITYRVFGKNAQQALNSGKAEIMQIENTLSRFIPQSEISKVNKSAGKNCENLSPDTYELLSRAVELSKISQGLFDVTIGPLIDLWDYKYASEAPEKAKIHQVIPLVNYRDLVLNPCKRTAGLQNSGQSIDLGGIGKGFASDRFIEILKKYGITSAFTNIGGNVSTLGNKPDGSPWSVGIRHPREENRLIGAISVTGKAVVTSGDYERYFIDRDGKRCHHILDPTTGYPAESGLISVTIIADSAMIADALSTSVFVAGLEKGLNFLENFPKAEVVIVDSNLRIYMTQGMKDFFQPAKESNIKLL</sequence>
<dbReference type="PIRSF" id="PIRSF006268">
    <property type="entry name" value="ApbE"/>
    <property type="match status" value="1"/>
</dbReference>
<feature type="binding site" evidence="11">
    <location>
        <position position="263"/>
    </location>
    <ligand>
        <name>Mg(2+)</name>
        <dbReference type="ChEBI" id="CHEBI:18420"/>
    </ligand>
</feature>
<dbReference type="HOGENOM" id="CLU_044403_1_0_9"/>
<dbReference type="EMBL" id="DF384213">
    <property type="protein sequence ID" value="GAE01592.1"/>
    <property type="molecule type" value="Genomic_DNA"/>
</dbReference>
<evidence type="ECO:0000256" key="2">
    <source>
        <dbReference type="ARBA" id="ARBA00016337"/>
    </source>
</evidence>
<dbReference type="InterPro" id="IPR024932">
    <property type="entry name" value="ApbE"/>
</dbReference>
<evidence type="ECO:0000256" key="10">
    <source>
        <dbReference type="PIRNR" id="PIRNR006268"/>
    </source>
</evidence>
<proteinExistence type="inferred from homology"/>
<dbReference type="Pfam" id="PF02424">
    <property type="entry name" value="ApbE"/>
    <property type="match status" value="1"/>
</dbReference>
<evidence type="ECO:0000313" key="12">
    <source>
        <dbReference type="EMBL" id="GAE01592.1"/>
    </source>
</evidence>
<keyword evidence="7 10" id="KW-0460">Magnesium</keyword>
<dbReference type="GO" id="GO:0046872">
    <property type="term" value="F:metal ion binding"/>
    <property type="evidence" value="ECO:0007669"/>
    <property type="project" value="UniProtKB-UniRule"/>
</dbReference>
<reference evidence="12" key="1">
    <citation type="submission" date="2013-10" db="EMBL/GenBank/DDBJ databases">
        <title>Draft genome sequence of Clostridium botulinum type B strain Osaka05.</title>
        <authorList>
            <person name="Sakaguchi Y."/>
            <person name="Hosomi K."/>
            <person name="Uchiyama J."/>
            <person name="Ogura Y."/>
            <person name="Sakaguchi M."/>
            <person name="Kohda T."/>
            <person name="Mukamoto M."/>
            <person name="Misawa N."/>
            <person name="Matsuzaki S."/>
            <person name="Hayashi T."/>
            <person name="Kozaki S."/>
        </authorList>
    </citation>
    <scope>NUCLEOTIDE SEQUENCE</scope>
    <source>
        <strain evidence="12">Osaka05</strain>
    </source>
</reference>
<evidence type="ECO:0000256" key="11">
    <source>
        <dbReference type="PIRSR" id="PIRSR006268-2"/>
    </source>
</evidence>